<dbReference type="Pfam" id="PF00564">
    <property type="entry name" value="PB1"/>
    <property type="match status" value="1"/>
</dbReference>
<dbReference type="PANTHER" id="PTHR46183:SF4">
    <property type="entry name" value="PROTEIN PHOX4"/>
    <property type="match status" value="1"/>
</dbReference>
<feature type="compositionally biased region" description="Basic residues" evidence="4">
    <location>
        <begin position="1"/>
        <end position="10"/>
    </location>
</feature>
<evidence type="ECO:0000256" key="2">
    <source>
        <dbReference type="ARBA" id="ARBA00022803"/>
    </source>
</evidence>
<feature type="repeat" description="TPR" evidence="3">
    <location>
        <begin position="45"/>
        <end position="78"/>
    </location>
</feature>
<dbReference type="PROSITE" id="PS50005">
    <property type="entry name" value="TPR"/>
    <property type="match status" value="2"/>
</dbReference>
<gene>
    <name evidence="7" type="primary">LOC115753750</name>
</gene>
<dbReference type="InterPro" id="IPR019734">
    <property type="entry name" value="TPR_rpt"/>
</dbReference>
<dbReference type="SMART" id="SM00666">
    <property type="entry name" value="PB1"/>
    <property type="match status" value="1"/>
</dbReference>
<dbReference type="KEGG" id="rarg:115753750"/>
<reference evidence="7" key="1">
    <citation type="submission" date="2025-08" db="UniProtKB">
        <authorList>
            <consortium name="RefSeq"/>
        </authorList>
    </citation>
    <scope>IDENTIFICATION</scope>
    <source>
        <tissue evidence="7">Leaf</tissue>
    </source>
</reference>
<dbReference type="OrthoDB" id="2942533at2759"/>
<dbReference type="InterPro" id="IPR044517">
    <property type="entry name" value="PHOX1-4"/>
</dbReference>
<organism evidence="6 7">
    <name type="scientific">Rhodamnia argentea</name>
    <dbReference type="NCBI Taxonomy" id="178133"/>
    <lineage>
        <taxon>Eukaryota</taxon>
        <taxon>Viridiplantae</taxon>
        <taxon>Streptophyta</taxon>
        <taxon>Embryophyta</taxon>
        <taxon>Tracheophyta</taxon>
        <taxon>Spermatophyta</taxon>
        <taxon>Magnoliopsida</taxon>
        <taxon>eudicotyledons</taxon>
        <taxon>Gunneridae</taxon>
        <taxon>Pentapetalae</taxon>
        <taxon>rosids</taxon>
        <taxon>malvids</taxon>
        <taxon>Myrtales</taxon>
        <taxon>Myrtaceae</taxon>
        <taxon>Myrtoideae</taxon>
        <taxon>Myrteae</taxon>
        <taxon>Australasian group</taxon>
        <taxon>Rhodamnia</taxon>
    </lineage>
</organism>
<sequence>MGKPTAKKKQPVAPKPGDAQGKPSKPSDRNSKAFDEDTAVFITMSQELKEEGNKLFQKKDHEGAMLKYEKALKLLPKNHIDVAYLRSNMAGCYMQLGIGEYPRAINECNLALEVSPKYSKALLKRAKCYEVLNRLDFALRDVNNVLSMEPNNLTALELVEKVKKAISDKGIQIEDKEVVLENNESPSALPVRKLAKEKSKKKRSGKVEEKKAEDKMVIEDSTPIVKDKEVVLKTIKEEKEITKDVKEEHKVVTRTVKLVLGEDIRWAQLPLNCSVKLVRDVVLNRFPGLKGVLMKYRDREGDLVTITTTDELRLAETSSEQQGSFRLYVAEVSPDQEPGYERNEGELDNIEKETAAVIDDGQFEKEGNIEKGSAGAEDWIIEFARLFKNHVGFDSDSYLDLHELGMKLYSEAMEDAVTSEDAQKLFEIAAEKFQEMSALALLNWGNVHMSRARKRVFFSEDNSRDTILSQIKTAYDWANKEYIKAGLRYEEALKMKPNFYEGLLALGQQQFEQAKLCWYYAIGNNIDLETASSDVLMLYNKAEDSMERGMQMYEEIEEQRLNGISRGEKDKAQLQKMGLDALLKEASLEEAAEQVANMKSQIYLLWGTLLYERSVVEYRLELPTWEECVEVAVEKFELAGASPTDIAVMIKNHCSNETALEGFKIDEIVQAWNEMYDAKRWQIGVPSFRLEPLFRRQVPKLHSILEHL</sequence>
<keyword evidence="6" id="KW-1185">Reference proteome</keyword>
<dbReference type="SMART" id="SM00028">
    <property type="entry name" value="TPR"/>
    <property type="match status" value="3"/>
</dbReference>
<protein>
    <submittedName>
        <fullName evidence="7">Protein PHOX1-like</fullName>
    </submittedName>
</protein>
<evidence type="ECO:0000313" key="7">
    <source>
        <dbReference type="RefSeq" id="XP_030548384.1"/>
    </source>
</evidence>
<proteinExistence type="predicted"/>
<dbReference type="GeneID" id="115753750"/>
<feature type="domain" description="PB1" evidence="5">
    <location>
        <begin position="253"/>
        <end position="332"/>
    </location>
</feature>
<evidence type="ECO:0000256" key="1">
    <source>
        <dbReference type="ARBA" id="ARBA00022737"/>
    </source>
</evidence>
<dbReference type="AlphaFoldDB" id="A0A8B8QMH8"/>
<dbReference type="Proteomes" id="UP000827889">
    <property type="component" value="Chromosome 4"/>
</dbReference>
<dbReference type="InterPro" id="IPR000270">
    <property type="entry name" value="PB1_dom"/>
</dbReference>
<evidence type="ECO:0000256" key="3">
    <source>
        <dbReference type="PROSITE-ProRule" id="PRU00339"/>
    </source>
</evidence>
<dbReference type="SUPFAM" id="SSF48452">
    <property type="entry name" value="TPR-like"/>
    <property type="match status" value="1"/>
</dbReference>
<keyword evidence="1" id="KW-0677">Repeat</keyword>
<feature type="repeat" description="TPR" evidence="3">
    <location>
        <begin position="119"/>
        <end position="152"/>
    </location>
</feature>
<feature type="region of interest" description="Disordered" evidence="4">
    <location>
        <begin position="1"/>
        <end position="34"/>
    </location>
</feature>
<dbReference type="Gene3D" id="3.10.20.90">
    <property type="entry name" value="Phosphatidylinositol 3-kinase Catalytic Subunit, Chain A, domain 1"/>
    <property type="match status" value="1"/>
</dbReference>
<accession>A0A8B8QMH8</accession>
<dbReference type="SUPFAM" id="SSF54277">
    <property type="entry name" value="CAD &amp; PB1 domains"/>
    <property type="match status" value="1"/>
</dbReference>
<keyword evidence="2 3" id="KW-0802">TPR repeat</keyword>
<name>A0A8B8QMH8_9MYRT</name>
<dbReference type="InterPro" id="IPR053793">
    <property type="entry name" value="PB1-like"/>
</dbReference>
<evidence type="ECO:0000259" key="5">
    <source>
        <dbReference type="PROSITE" id="PS51745"/>
    </source>
</evidence>
<evidence type="ECO:0000256" key="4">
    <source>
        <dbReference type="SAM" id="MobiDB-lite"/>
    </source>
</evidence>
<feature type="compositionally biased region" description="Basic and acidic residues" evidence="4">
    <location>
        <begin position="25"/>
        <end position="34"/>
    </location>
</feature>
<dbReference type="Gene3D" id="1.25.40.10">
    <property type="entry name" value="Tetratricopeptide repeat domain"/>
    <property type="match status" value="1"/>
</dbReference>
<dbReference type="PROSITE" id="PS51745">
    <property type="entry name" value="PB1"/>
    <property type="match status" value="1"/>
</dbReference>
<evidence type="ECO:0000313" key="6">
    <source>
        <dbReference type="Proteomes" id="UP000827889"/>
    </source>
</evidence>
<dbReference type="PANTHER" id="PTHR46183">
    <property type="entry name" value="PROTEIN CLMP1"/>
    <property type="match status" value="1"/>
</dbReference>
<dbReference type="CDD" id="cd05992">
    <property type="entry name" value="PB1"/>
    <property type="match status" value="1"/>
</dbReference>
<dbReference type="InterPro" id="IPR011990">
    <property type="entry name" value="TPR-like_helical_dom_sf"/>
</dbReference>
<dbReference type="RefSeq" id="XP_030548384.1">
    <property type="nucleotide sequence ID" value="XM_030692524.2"/>
</dbReference>